<dbReference type="AlphaFoldDB" id="A0A7D6GNU8"/>
<dbReference type="GO" id="GO:0055085">
    <property type="term" value="P:transmembrane transport"/>
    <property type="evidence" value="ECO:0007669"/>
    <property type="project" value="InterPro"/>
</dbReference>
<dbReference type="PANTHER" id="PTHR43357:SF4">
    <property type="entry name" value="INNER MEMBRANE ABC TRANSPORTER PERMEASE PROTEIN YDCV"/>
    <property type="match status" value="1"/>
</dbReference>
<dbReference type="InterPro" id="IPR035906">
    <property type="entry name" value="MetI-like_sf"/>
</dbReference>
<feature type="domain" description="ABC transmembrane type-1" evidence="9">
    <location>
        <begin position="136"/>
        <end position="341"/>
    </location>
</feature>
<feature type="transmembrane region" description="Helical" evidence="8">
    <location>
        <begin position="28"/>
        <end position="53"/>
    </location>
</feature>
<feature type="transmembrane region" description="Helical" evidence="8">
    <location>
        <begin position="319"/>
        <end position="342"/>
    </location>
</feature>
<name>A0A7D6GNU8_9EURY</name>
<dbReference type="PROSITE" id="PS50928">
    <property type="entry name" value="ABC_TM1"/>
    <property type="match status" value="2"/>
</dbReference>
<dbReference type="OrthoDB" id="86208at2157"/>
<evidence type="ECO:0000256" key="2">
    <source>
        <dbReference type="ARBA" id="ARBA00022448"/>
    </source>
</evidence>
<comment type="subcellular location">
    <subcellularLocation>
        <location evidence="1">Cell inner membrane</location>
        <topology evidence="1">Multi-pass membrane protein</topology>
    </subcellularLocation>
    <subcellularLocation>
        <location evidence="8">Cell membrane</location>
        <topology evidence="8">Multi-pass membrane protein</topology>
    </subcellularLocation>
</comment>
<evidence type="ECO:0000313" key="11">
    <source>
        <dbReference type="Proteomes" id="UP000510869"/>
    </source>
</evidence>
<keyword evidence="5 8" id="KW-0812">Transmembrane</keyword>
<keyword evidence="11" id="KW-1185">Reference proteome</keyword>
<gene>
    <name evidence="10" type="ORF">HYG81_10635</name>
</gene>
<dbReference type="RefSeq" id="WP_180839665.1">
    <property type="nucleotide sequence ID" value="NZ_CP059154.1"/>
</dbReference>
<evidence type="ECO:0000256" key="6">
    <source>
        <dbReference type="ARBA" id="ARBA00022989"/>
    </source>
</evidence>
<keyword evidence="4" id="KW-0997">Cell inner membrane</keyword>
<evidence type="ECO:0000313" key="10">
    <source>
        <dbReference type="EMBL" id="QLK24582.1"/>
    </source>
</evidence>
<evidence type="ECO:0000256" key="1">
    <source>
        <dbReference type="ARBA" id="ARBA00004429"/>
    </source>
</evidence>
<proteinExistence type="inferred from homology"/>
<dbReference type="PANTHER" id="PTHR43357">
    <property type="entry name" value="INNER MEMBRANE ABC TRANSPORTER PERMEASE PROTEIN YDCV"/>
    <property type="match status" value="1"/>
</dbReference>
<dbReference type="GO" id="GO:0005886">
    <property type="term" value="C:plasma membrane"/>
    <property type="evidence" value="ECO:0007669"/>
    <property type="project" value="UniProtKB-SubCell"/>
</dbReference>
<feature type="transmembrane region" description="Helical" evidence="8">
    <location>
        <begin position="274"/>
        <end position="299"/>
    </location>
</feature>
<evidence type="ECO:0000256" key="7">
    <source>
        <dbReference type="ARBA" id="ARBA00023136"/>
    </source>
</evidence>
<feature type="transmembrane region" description="Helical" evidence="8">
    <location>
        <begin position="174"/>
        <end position="195"/>
    </location>
</feature>
<protein>
    <submittedName>
        <fullName evidence="10">Iron ABC transporter permease</fullName>
    </submittedName>
</protein>
<dbReference type="GeneID" id="56143666"/>
<comment type="similarity">
    <text evidence="8">Belongs to the binding-protein-dependent transport system permease family.</text>
</comment>
<keyword evidence="7 8" id="KW-0472">Membrane</keyword>
<dbReference type="SUPFAM" id="SSF161098">
    <property type="entry name" value="MetI-like"/>
    <property type="match status" value="2"/>
</dbReference>
<dbReference type="Pfam" id="PF00528">
    <property type="entry name" value="BPD_transp_1"/>
    <property type="match status" value="2"/>
</dbReference>
<accession>A0A7D6GNU8</accession>
<feature type="transmembrane region" description="Helical" evidence="8">
    <location>
        <begin position="437"/>
        <end position="459"/>
    </location>
</feature>
<feature type="transmembrane region" description="Helical" evidence="8">
    <location>
        <begin position="471"/>
        <end position="495"/>
    </location>
</feature>
<keyword evidence="3" id="KW-1003">Cell membrane</keyword>
<feature type="domain" description="ABC transmembrane type-1" evidence="9">
    <location>
        <begin position="433"/>
        <end position="628"/>
    </location>
</feature>
<dbReference type="CDD" id="cd06261">
    <property type="entry name" value="TM_PBP2"/>
    <property type="match status" value="2"/>
</dbReference>
<dbReference type="Gene3D" id="1.10.3720.10">
    <property type="entry name" value="MetI-like"/>
    <property type="match status" value="2"/>
</dbReference>
<dbReference type="Proteomes" id="UP000510869">
    <property type="component" value="Chromosome"/>
</dbReference>
<feature type="transmembrane region" description="Helical" evidence="8">
    <location>
        <begin position="501"/>
        <end position="523"/>
    </location>
</feature>
<feature type="transmembrane region" description="Helical" evidence="8">
    <location>
        <begin position="607"/>
        <end position="628"/>
    </location>
</feature>
<keyword evidence="6 8" id="KW-1133">Transmembrane helix</keyword>
<evidence type="ECO:0000256" key="8">
    <source>
        <dbReference type="RuleBase" id="RU363032"/>
    </source>
</evidence>
<reference evidence="10 11" key="1">
    <citation type="submission" date="2020-07" db="EMBL/GenBank/DDBJ databases">
        <title>Natrinema (YPL30) sp. nov. and Haloterrigena xxxxxx (YPL8) sp. nov., isolated from a salt mine.</title>
        <authorList>
            <person name="Cui H."/>
        </authorList>
    </citation>
    <scope>NUCLEOTIDE SEQUENCE [LARGE SCALE GENOMIC DNA]</scope>
    <source>
        <strain evidence="10 11">YPL13</strain>
    </source>
</reference>
<dbReference type="KEGG" id="nay:HYG81_10635"/>
<dbReference type="EMBL" id="CP059154">
    <property type="protein sequence ID" value="QLK24582.1"/>
    <property type="molecule type" value="Genomic_DNA"/>
</dbReference>
<feature type="transmembrane region" description="Helical" evidence="8">
    <location>
        <begin position="376"/>
        <end position="398"/>
    </location>
</feature>
<sequence length="637" mass="67548">MSRPGGSSRFGRRWHRSAAARRWLERHALALTALATAAILAVMLYLPVGVVFVNAVFDDGAATLAFFRAVLTDPFYFGVLADIFAEPLAVRGHLESLVGWLAAISLSVSLEYPLPGLDLPVPWPQVDAPAVRKGLFGFTAYQAALSTVASVALGLPAAYVLANYEFRGRRTLRSLTILPFVLPGIMVAVGFYAMFGRAGTLNQLLAIGGLGPFPFIEWNPLAIVIVAHAFYNAPLVARVTVAAWESVDVRAVETARSLGASPRRAFHDVVVPQLLPAVLTGALLTFIFTFMTFPIVLALGGLQLATVEVWIYDRVRQLAYAEAATLAILETILSLALTYAYLRYESAQSGLARGATAPSRTPLFPDLRTALSPRRLAIVGYGLVTVVVFVGPMASLVVGSVTDGSGFTLRHYAFLLERQLEGADYQTLPWIAIRNSVLFGVATLVVAVPMGVIVSVVTVRAGRGGAVVDTLAMLPLAVSGVVFGIGLLQGLVFGISLPGGWRFQVTGAVAIVAAHAVAAYPFVTRNVSPLLANLDPAMVESARALGASRYRALRDVELPLVASGIVAGAAFAFAISIGEFSSTVILASGSQTYTMPVAVERYLGRRSGPAIAMGTVLLFVTAASFVVVDRVGGRFEQ</sequence>
<feature type="transmembrane region" description="Helical" evidence="8">
    <location>
        <begin position="558"/>
        <end position="587"/>
    </location>
</feature>
<evidence type="ECO:0000256" key="4">
    <source>
        <dbReference type="ARBA" id="ARBA00022519"/>
    </source>
</evidence>
<feature type="transmembrane region" description="Helical" evidence="8">
    <location>
        <begin position="135"/>
        <end position="162"/>
    </location>
</feature>
<organism evidence="10 11">
    <name type="scientific">Natrinema zhouii</name>
    <dbReference type="NCBI Taxonomy" id="1710539"/>
    <lineage>
        <taxon>Archaea</taxon>
        <taxon>Methanobacteriati</taxon>
        <taxon>Methanobacteriota</taxon>
        <taxon>Stenosarchaea group</taxon>
        <taxon>Halobacteria</taxon>
        <taxon>Halobacteriales</taxon>
        <taxon>Natrialbaceae</taxon>
        <taxon>Natrinema</taxon>
    </lineage>
</organism>
<dbReference type="InterPro" id="IPR000515">
    <property type="entry name" value="MetI-like"/>
</dbReference>
<evidence type="ECO:0000256" key="3">
    <source>
        <dbReference type="ARBA" id="ARBA00022475"/>
    </source>
</evidence>
<evidence type="ECO:0000256" key="5">
    <source>
        <dbReference type="ARBA" id="ARBA00022692"/>
    </source>
</evidence>
<keyword evidence="2 8" id="KW-0813">Transport</keyword>
<evidence type="ECO:0000259" key="9">
    <source>
        <dbReference type="PROSITE" id="PS50928"/>
    </source>
</evidence>
<feature type="transmembrane region" description="Helical" evidence="8">
    <location>
        <begin position="215"/>
        <end position="233"/>
    </location>
</feature>